<dbReference type="AlphaFoldDB" id="A0A7H0VGV1"/>
<dbReference type="RefSeq" id="WP_210759476.1">
    <property type="nucleotide sequence ID" value="NZ_CP060139.1"/>
</dbReference>
<sequence length="254" mass="29249">MKTLLSPAKTLDFNSEQKIGSGVEPYFPDASQKVGNKMAKLSVPKLMALQKISKDLAKVNRQRNLDWTIESNAQARQAVLAFKGDVYLGLEAWNWSEPDMDFAREVLWILSGWYGILRPDTLIQPYRLEMGTALPIGRKPNLYAHWEPVLKDFFAQNLAEDETIVNLASKEYAQVVKQLELKNPMIDVDFLDYSKGEYKVLSFFAKKARGLMANFIVQHRISDWRDLKDFNLAGYYFDASRSEPQKLVFLRDQK</sequence>
<organism evidence="2 3">
    <name type="scientific">Croceimicrobium hydrocarbonivorans</name>
    <dbReference type="NCBI Taxonomy" id="2761580"/>
    <lineage>
        <taxon>Bacteria</taxon>
        <taxon>Pseudomonadati</taxon>
        <taxon>Bacteroidota</taxon>
        <taxon>Flavobacteriia</taxon>
        <taxon>Flavobacteriales</taxon>
        <taxon>Owenweeksiaceae</taxon>
        <taxon>Croceimicrobium</taxon>
    </lineage>
</organism>
<proteinExistence type="inferred from homology"/>
<evidence type="ECO:0000313" key="3">
    <source>
        <dbReference type="Proteomes" id="UP000516305"/>
    </source>
</evidence>
<dbReference type="Pfam" id="PF03883">
    <property type="entry name" value="H2O2_YaaD"/>
    <property type="match status" value="1"/>
</dbReference>
<dbReference type="InterPro" id="IPR005583">
    <property type="entry name" value="YaaA"/>
</dbReference>
<dbReference type="Proteomes" id="UP000516305">
    <property type="component" value="Chromosome"/>
</dbReference>
<dbReference type="PANTHER" id="PTHR30283">
    <property type="entry name" value="PEROXIDE STRESS RESPONSE PROTEIN YAAA"/>
    <property type="match status" value="1"/>
</dbReference>
<evidence type="ECO:0000256" key="1">
    <source>
        <dbReference type="HAMAP-Rule" id="MF_00652"/>
    </source>
</evidence>
<dbReference type="EMBL" id="CP060139">
    <property type="protein sequence ID" value="QNR24949.1"/>
    <property type="molecule type" value="Genomic_DNA"/>
</dbReference>
<dbReference type="GO" id="GO:0005829">
    <property type="term" value="C:cytosol"/>
    <property type="evidence" value="ECO:0007669"/>
    <property type="project" value="TreeGrafter"/>
</dbReference>
<name>A0A7H0VGV1_9FLAO</name>
<dbReference type="HAMAP" id="MF_00652">
    <property type="entry name" value="UPF0246"/>
    <property type="match status" value="1"/>
</dbReference>
<keyword evidence="3" id="KW-1185">Reference proteome</keyword>
<comment type="similarity">
    <text evidence="1">Belongs to the UPF0246 family.</text>
</comment>
<dbReference type="KEGG" id="chyd:H4K34_03655"/>
<protein>
    <recommendedName>
        <fullName evidence="1">UPF0246 protein H4K34_03655</fullName>
    </recommendedName>
</protein>
<reference evidence="2 3" key="1">
    <citation type="submission" date="2020-08" db="EMBL/GenBank/DDBJ databases">
        <title>Croceimicrobium hydrocarbonivorans gen. nov., sp. nov., a novel marine bacterium isolated from a bacterial consortium that degrades polyethylene terephthalate.</title>
        <authorList>
            <person name="Liu R."/>
        </authorList>
    </citation>
    <scope>NUCLEOTIDE SEQUENCE [LARGE SCALE GENOMIC DNA]</scope>
    <source>
        <strain evidence="2 3">A20-9</strain>
    </source>
</reference>
<evidence type="ECO:0000313" key="2">
    <source>
        <dbReference type="EMBL" id="QNR24949.1"/>
    </source>
</evidence>
<gene>
    <name evidence="2" type="ORF">H4K34_03655</name>
</gene>
<dbReference type="GO" id="GO:0033194">
    <property type="term" value="P:response to hydroperoxide"/>
    <property type="evidence" value="ECO:0007669"/>
    <property type="project" value="TreeGrafter"/>
</dbReference>
<dbReference type="PANTHER" id="PTHR30283:SF4">
    <property type="entry name" value="PEROXIDE STRESS RESISTANCE PROTEIN YAAA"/>
    <property type="match status" value="1"/>
</dbReference>
<accession>A0A7H0VGV1</accession>